<keyword evidence="3" id="KW-1185">Reference proteome</keyword>
<proteinExistence type="predicted"/>
<keyword evidence="1" id="KW-0472">Membrane</keyword>
<keyword evidence="1" id="KW-0812">Transmembrane</keyword>
<dbReference type="EMBL" id="LN906597">
    <property type="protein sequence ID" value="CUT18117.1"/>
    <property type="molecule type" value="Genomic_DNA"/>
</dbReference>
<evidence type="ECO:0000256" key="1">
    <source>
        <dbReference type="SAM" id="Phobius"/>
    </source>
</evidence>
<keyword evidence="1" id="KW-1133">Transmembrane helix</keyword>
<gene>
    <name evidence="2" type="ORF">Ark11_1313</name>
</gene>
<dbReference type="Proteomes" id="UP000198651">
    <property type="component" value="Chromosome I"/>
</dbReference>
<evidence type="ECO:0000313" key="3">
    <source>
        <dbReference type="Proteomes" id="UP000198651"/>
    </source>
</evidence>
<protein>
    <submittedName>
        <fullName evidence="2">Putative membrane protein</fullName>
    </submittedName>
</protein>
<feature type="transmembrane region" description="Helical" evidence="1">
    <location>
        <begin position="24"/>
        <end position="43"/>
    </location>
</feature>
<accession>A0A0S4M2W4</accession>
<dbReference type="AlphaFoldDB" id="A0A0S4M2W4"/>
<evidence type="ECO:0000313" key="2">
    <source>
        <dbReference type="EMBL" id="CUT18117.1"/>
    </source>
</evidence>
<sequence length="76" mass="8614">MVLNLITAAAAAVAYNYCFVYSSRGYTLIVFSYCALLSVKNYINFEVIFKMVPWGLIFEIYNNCIFLLIVVVIAVL</sequence>
<reference evidence="3" key="1">
    <citation type="submission" date="2015-11" db="EMBL/GenBank/DDBJ databases">
        <authorList>
            <person name="Seth-Smith H.M.B."/>
        </authorList>
    </citation>
    <scope>NUCLEOTIDE SEQUENCE [LARGE SCALE GENOMIC DNA]</scope>
    <source>
        <strain evidence="3">2013Ark11</strain>
    </source>
</reference>
<organism evidence="2 3">
    <name type="scientific">Candidatus Ichthyocystis hellenicum</name>
    <dbReference type="NCBI Taxonomy" id="1561003"/>
    <lineage>
        <taxon>Bacteria</taxon>
        <taxon>Pseudomonadati</taxon>
        <taxon>Pseudomonadota</taxon>
        <taxon>Betaproteobacteria</taxon>
        <taxon>Burkholderiales</taxon>
        <taxon>Candidatus Ichthyocystis</taxon>
    </lineage>
</organism>
<feature type="transmembrane region" description="Helical" evidence="1">
    <location>
        <begin position="55"/>
        <end position="75"/>
    </location>
</feature>
<name>A0A0S4M2W4_9BURK</name>